<evidence type="ECO:0000313" key="4">
    <source>
        <dbReference type="Proteomes" id="UP000641803"/>
    </source>
</evidence>
<dbReference type="RefSeq" id="WP_191796124.1">
    <property type="nucleotide sequence ID" value="NZ_JACSQQ010000014.1"/>
</dbReference>
<dbReference type="Proteomes" id="UP000641803">
    <property type="component" value="Unassembled WGS sequence"/>
</dbReference>
<dbReference type="InterPro" id="IPR018649">
    <property type="entry name" value="SHOCT"/>
</dbReference>
<proteinExistence type="predicted"/>
<dbReference type="EMBL" id="JACSQQ010000014">
    <property type="protein sequence ID" value="MBD7950766.1"/>
    <property type="molecule type" value="Genomic_DNA"/>
</dbReference>
<accession>A0ABR8RSJ5</accession>
<protein>
    <submittedName>
        <fullName evidence="3">SHOCT domain-containing protein</fullName>
    </submittedName>
</protein>
<dbReference type="Pfam" id="PF09851">
    <property type="entry name" value="SHOCT"/>
    <property type="match status" value="1"/>
</dbReference>
<feature type="domain" description="SHOCT" evidence="2">
    <location>
        <begin position="88"/>
        <end position="115"/>
    </location>
</feature>
<keyword evidence="4" id="KW-1185">Reference proteome</keyword>
<name>A0ABR8RSJ5_9CELL</name>
<gene>
    <name evidence="3" type="ORF">H9652_10145</name>
</gene>
<organism evidence="3 4">
    <name type="scientific">Oerskovia rustica</name>
    <dbReference type="NCBI Taxonomy" id="2762237"/>
    <lineage>
        <taxon>Bacteria</taxon>
        <taxon>Bacillati</taxon>
        <taxon>Actinomycetota</taxon>
        <taxon>Actinomycetes</taxon>
        <taxon>Micrococcales</taxon>
        <taxon>Cellulomonadaceae</taxon>
        <taxon>Oerskovia</taxon>
    </lineage>
</organism>
<feature type="compositionally biased region" description="Low complexity" evidence="1">
    <location>
        <begin position="40"/>
        <end position="52"/>
    </location>
</feature>
<evidence type="ECO:0000259" key="2">
    <source>
        <dbReference type="Pfam" id="PF09851"/>
    </source>
</evidence>
<evidence type="ECO:0000313" key="3">
    <source>
        <dbReference type="EMBL" id="MBD7950766.1"/>
    </source>
</evidence>
<comment type="caution">
    <text evidence="3">The sequence shown here is derived from an EMBL/GenBank/DDBJ whole genome shotgun (WGS) entry which is preliminary data.</text>
</comment>
<reference evidence="3 4" key="1">
    <citation type="submission" date="2020-08" db="EMBL/GenBank/DDBJ databases">
        <title>A Genomic Blueprint of the Chicken Gut Microbiome.</title>
        <authorList>
            <person name="Gilroy R."/>
            <person name="Ravi A."/>
            <person name="Getino M."/>
            <person name="Pursley I."/>
            <person name="Horton D.L."/>
            <person name="Alikhan N.-F."/>
            <person name="Baker D."/>
            <person name="Gharbi K."/>
            <person name="Hall N."/>
            <person name="Watson M."/>
            <person name="Adriaenssens E.M."/>
            <person name="Foster-Nyarko E."/>
            <person name="Jarju S."/>
            <person name="Secka A."/>
            <person name="Antonio M."/>
            <person name="Oren A."/>
            <person name="Chaudhuri R."/>
            <person name="La Ragione R.M."/>
            <person name="Hildebrand F."/>
            <person name="Pallen M.J."/>
        </authorList>
    </citation>
    <scope>NUCLEOTIDE SEQUENCE [LARGE SCALE GENOMIC DNA]</scope>
    <source>
        <strain evidence="3 4">Sa4CUA1</strain>
    </source>
</reference>
<evidence type="ECO:0000256" key="1">
    <source>
        <dbReference type="SAM" id="MobiDB-lite"/>
    </source>
</evidence>
<sequence length="116" mass="11812">MPLRRVGRPGLLGTMARTAVIAGTASATAGAVNRHQQGKAEQQAEQQQYEAQQQAQQQQLYAQQAAAAQAAQAAPAAPAAAGGNDLLAQIEQLGQLHASGVLSDAEFAAAKAKLLG</sequence>
<feature type="region of interest" description="Disordered" evidence="1">
    <location>
        <begin position="28"/>
        <end position="52"/>
    </location>
</feature>